<dbReference type="InterPro" id="IPR000551">
    <property type="entry name" value="MerR-type_HTH_dom"/>
</dbReference>
<evidence type="ECO:0000256" key="3">
    <source>
        <dbReference type="ARBA" id="ARBA00023125"/>
    </source>
</evidence>
<dbReference type="SMART" id="SM00422">
    <property type="entry name" value="HTH_MERR"/>
    <property type="match status" value="1"/>
</dbReference>
<evidence type="ECO:0000259" key="5">
    <source>
        <dbReference type="PROSITE" id="PS50937"/>
    </source>
</evidence>
<dbReference type="PANTHER" id="PTHR30204:SF69">
    <property type="entry name" value="MERR-FAMILY TRANSCRIPTIONAL REGULATOR"/>
    <property type="match status" value="1"/>
</dbReference>
<dbReference type="RefSeq" id="WP_349246781.1">
    <property type="nucleotide sequence ID" value="NZ_JASCXX010000034.1"/>
</dbReference>
<comment type="caution">
    <text evidence="6">The sequence shown here is derived from an EMBL/GenBank/DDBJ whole genome shotgun (WGS) entry which is preliminary data.</text>
</comment>
<dbReference type="SUPFAM" id="SSF46955">
    <property type="entry name" value="Putative DNA-binding domain"/>
    <property type="match status" value="1"/>
</dbReference>
<keyword evidence="4" id="KW-0804">Transcription</keyword>
<dbReference type="AlphaFoldDB" id="A0AAW6U6T5"/>
<evidence type="ECO:0000313" key="7">
    <source>
        <dbReference type="Proteomes" id="UP001431776"/>
    </source>
</evidence>
<dbReference type="PANTHER" id="PTHR30204">
    <property type="entry name" value="REDOX-CYCLING DRUG-SENSING TRANSCRIPTIONAL ACTIVATOR SOXR"/>
    <property type="match status" value="1"/>
</dbReference>
<evidence type="ECO:0000256" key="2">
    <source>
        <dbReference type="ARBA" id="ARBA00023015"/>
    </source>
</evidence>
<dbReference type="EMBL" id="JASCXX010000034">
    <property type="protein sequence ID" value="MDI6451374.1"/>
    <property type="molecule type" value="Genomic_DNA"/>
</dbReference>
<dbReference type="Gene3D" id="1.10.1660.10">
    <property type="match status" value="1"/>
</dbReference>
<keyword evidence="2" id="KW-0805">Transcription regulation</keyword>
<dbReference type="InterPro" id="IPR009061">
    <property type="entry name" value="DNA-bd_dom_put_sf"/>
</dbReference>
<name>A0AAW6U6T5_9BACT</name>
<dbReference type="InterPro" id="IPR047057">
    <property type="entry name" value="MerR_fam"/>
</dbReference>
<dbReference type="PRINTS" id="PR00040">
    <property type="entry name" value="HTHMERR"/>
</dbReference>
<dbReference type="Pfam" id="PF13411">
    <property type="entry name" value="MerR_1"/>
    <property type="match status" value="1"/>
</dbReference>
<reference evidence="6" key="1">
    <citation type="submission" date="2023-05" db="EMBL/GenBank/DDBJ databases">
        <title>Anaerotaeda fermentans gen. nov., sp. nov., a novel anaerobic planctomycete of the new family within the order Sedimentisphaerales isolated from Taman Peninsula, Russia.</title>
        <authorList>
            <person name="Khomyakova M.A."/>
            <person name="Merkel A.Y."/>
            <person name="Slobodkin A.I."/>
        </authorList>
    </citation>
    <scope>NUCLEOTIDE SEQUENCE</scope>
    <source>
        <strain evidence="6">M17dextr</strain>
    </source>
</reference>
<dbReference type="GO" id="GO:0003700">
    <property type="term" value="F:DNA-binding transcription factor activity"/>
    <property type="evidence" value="ECO:0007669"/>
    <property type="project" value="InterPro"/>
</dbReference>
<feature type="domain" description="HTH merR-type" evidence="5">
    <location>
        <begin position="7"/>
        <end position="76"/>
    </location>
</feature>
<evidence type="ECO:0000256" key="4">
    <source>
        <dbReference type="ARBA" id="ARBA00023163"/>
    </source>
</evidence>
<keyword evidence="7" id="KW-1185">Reference proteome</keyword>
<keyword evidence="3" id="KW-0238">DNA-binding</keyword>
<accession>A0AAW6U6T5</accession>
<proteinExistence type="predicted"/>
<dbReference type="GO" id="GO:0003677">
    <property type="term" value="F:DNA binding"/>
    <property type="evidence" value="ECO:0007669"/>
    <property type="project" value="UniProtKB-KW"/>
</dbReference>
<dbReference type="Proteomes" id="UP001431776">
    <property type="component" value="Unassembled WGS sequence"/>
</dbReference>
<evidence type="ECO:0000313" key="6">
    <source>
        <dbReference type="EMBL" id="MDI6451374.1"/>
    </source>
</evidence>
<keyword evidence="1" id="KW-0678">Repressor</keyword>
<sequence length="87" mass="9861">MTEETKLMPIGRAAEKAGISRQSLQYYLMVGLLEPTETTPTGRRLFDGKAVERIRLIKQLNDSGYPLRAIRELFMEGRTDWKGSSGE</sequence>
<evidence type="ECO:0000256" key="1">
    <source>
        <dbReference type="ARBA" id="ARBA00022491"/>
    </source>
</evidence>
<organism evidence="6 7">
    <name type="scientific">Anaerobaca lacustris</name>
    <dbReference type="NCBI Taxonomy" id="3044600"/>
    <lineage>
        <taxon>Bacteria</taxon>
        <taxon>Pseudomonadati</taxon>
        <taxon>Planctomycetota</taxon>
        <taxon>Phycisphaerae</taxon>
        <taxon>Sedimentisphaerales</taxon>
        <taxon>Anaerobacaceae</taxon>
        <taxon>Anaerobaca</taxon>
    </lineage>
</organism>
<dbReference type="PROSITE" id="PS50937">
    <property type="entry name" value="HTH_MERR_2"/>
    <property type="match status" value="1"/>
</dbReference>
<gene>
    <name evidence="6" type="ORF">QJ522_20095</name>
</gene>
<protein>
    <submittedName>
        <fullName evidence="6">MerR family transcriptional regulator</fullName>
    </submittedName>
</protein>